<dbReference type="InterPro" id="IPR051333">
    <property type="entry name" value="CLIP_Serine_Protease"/>
</dbReference>
<dbReference type="PROSITE" id="PS00134">
    <property type="entry name" value="TRYPSIN_HIS"/>
    <property type="match status" value="1"/>
</dbReference>
<evidence type="ECO:0000256" key="3">
    <source>
        <dbReference type="SAM" id="SignalP"/>
    </source>
</evidence>
<dbReference type="PANTHER" id="PTHR24260">
    <property type="match status" value="1"/>
</dbReference>
<dbReference type="PROSITE" id="PS00135">
    <property type="entry name" value="TRYPSIN_SER"/>
    <property type="match status" value="1"/>
</dbReference>
<reference evidence="5 6" key="1">
    <citation type="journal article" date="2019" name="Int. J. Syst. Evol. Microbiol.">
        <title>The Global Catalogue of Microorganisms (GCM) 10K type strain sequencing project: providing services to taxonomists for standard genome sequencing and annotation.</title>
        <authorList>
            <consortium name="The Broad Institute Genomics Platform"/>
            <consortium name="The Broad Institute Genome Sequencing Center for Infectious Disease"/>
            <person name="Wu L."/>
            <person name="Ma J."/>
        </authorList>
    </citation>
    <scope>NUCLEOTIDE SEQUENCE [LARGE SCALE GENOMIC DNA]</scope>
    <source>
        <strain evidence="5 6">JCM 16034</strain>
    </source>
</reference>
<dbReference type="InterPro" id="IPR001314">
    <property type="entry name" value="Peptidase_S1A"/>
</dbReference>
<keyword evidence="2" id="KW-0720">Serine protease</keyword>
<evidence type="ECO:0000313" key="6">
    <source>
        <dbReference type="Proteomes" id="UP001500432"/>
    </source>
</evidence>
<dbReference type="PROSITE" id="PS50240">
    <property type="entry name" value="TRYPSIN_DOM"/>
    <property type="match status" value="1"/>
</dbReference>
<gene>
    <name evidence="5" type="ORF">GCM10009849_25920</name>
</gene>
<keyword evidence="2" id="KW-0645">Protease</keyword>
<evidence type="ECO:0000259" key="4">
    <source>
        <dbReference type="PROSITE" id="PS50240"/>
    </source>
</evidence>
<feature type="domain" description="Peptidase S1" evidence="4">
    <location>
        <begin position="38"/>
        <end position="292"/>
    </location>
</feature>
<keyword evidence="1" id="KW-1015">Disulfide bond</keyword>
<comment type="caution">
    <text evidence="5">The sequence shown here is derived from an EMBL/GenBank/DDBJ whole genome shotgun (WGS) entry which is preliminary data.</text>
</comment>
<keyword evidence="2" id="KW-0378">Hydrolase</keyword>
<organism evidence="5 6">
    <name type="scientific">Sinomonas flava</name>
    <dbReference type="NCBI Taxonomy" id="496857"/>
    <lineage>
        <taxon>Bacteria</taxon>
        <taxon>Bacillati</taxon>
        <taxon>Actinomycetota</taxon>
        <taxon>Actinomycetes</taxon>
        <taxon>Micrococcales</taxon>
        <taxon>Micrococcaceae</taxon>
        <taxon>Sinomonas</taxon>
    </lineage>
</organism>
<dbReference type="Pfam" id="PF00089">
    <property type="entry name" value="Trypsin"/>
    <property type="match status" value="1"/>
</dbReference>
<dbReference type="EMBL" id="BAAAQW010000006">
    <property type="protein sequence ID" value="GAA2201434.1"/>
    <property type="molecule type" value="Genomic_DNA"/>
</dbReference>
<dbReference type="SMART" id="SM00020">
    <property type="entry name" value="Tryp_SPc"/>
    <property type="match status" value="1"/>
</dbReference>
<sequence length="294" mass="30677">MRTGARGWGIMRTKLAAALAALISVFALVVGVAPAQASTGGTSDTEHTGVAWIVSYIQGPQGTQRSRCSAVLVSPTVLLTAGHCTYGVVGKTYVSFRSEISPGPTTGLPPAKNPAVGYTAVELEGEISGTAQTHPGYSQFTDTENWNDLGVIVLDSPVTQPTYPLAGLGTLDAIRPGDVPKTIVRAVGYGDVMGKPDSGPQTPTPIAFPMERRYVDMPLEGKIEHQIVEANGNDNDARGTGGICFGDSGGPVFLNGEVIGIVSFGSKNCRYTAGIQRVDIAEAQDWLARLTSAV</sequence>
<name>A0ABN3BXV1_9MICC</name>
<protein>
    <recommendedName>
        <fullName evidence="4">Peptidase S1 domain-containing protein</fullName>
    </recommendedName>
</protein>
<evidence type="ECO:0000256" key="1">
    <source>
        <dbReference type="ARBA" id="ARBA00023157"/>
    </source>
</evidence>
<keyword evidence="3" id="KW-0732">Signal</keyword>
<dbReference type="InterPro" id="IPR018114">
    <property type="entry name" value="TRYPSIN_HIS"/>
</dbReference>
<dbReference type="Gene3D" id="2.40.10.10">
    <property type="entry name" value="Trypsin-like serine proteases"/>
    <property type="match status" value="1"/>
</dbReference>
<proteinExistence type="predicted"/>
<dbReference type="PRINTS" id="PR00722">
    <property type="entry name" value="CHYMOTRYPSIN"/>
</dbReference>
<feature type="chain" id="PRO_5045627408" description="Peptidase S1 domain-containing protein" evidence="3">
    <location>
        <begin position="38"/>
        <end position="294"/>
    </location>
</feature>
<dbReference type="InterPro" id="IPR009003">
    <property type="entry name" value="Peptidase_S1_PA"/>
</dbReference>
<feature type="signal peptide" evidence="3">
    <location>
        <begin position="1"/>
        <end position="37"/>
    </location>
</feature>
<keyword evidence="6" id="KW-1185">Reference proteome</keyword>
<evidence type="ECO:0000256" key="2">
    <source>
        <dbReference type="RuleBase" id="RU363034"/>
    </source>
</evidence>
<evidence type="ECO:0000313" key="5">
    <source>
        <dbReference type="EMBL" id="GAA2201434.1"/>
    </source>
</evidence>
<dbReference type="SUPFAM" id="SSF50494">
    <property type="entry name" value="Trypsin-like serine proteases"/>
    <property type="match status" value="1"/>
</dbReference>
<accession>A0ABN3BXV1</accession>
<dbReference type="InterPro" id="IPR033116">
    <property type="entry name" value="TRYPSIN_SER"/>
</dbReference>
<dbReference type="InterPro" id="IPR043504">
    <property type="entry name" value="Peptidase_S1_PA_chymotrypsin"/>
</dbReference>
<dbReference type="PANTHER" id="PTHR24260:SF136">
    <property type="entry name" value="GH08193P-RELATED"/>
    <property type="match status" value="1"/>
</dbReference>
<dbReference type="InterPro" id="IPR001254">
    <property type="entry name" value="Trypsin_dom"/>
</dbReference>
<dbReference type="Proteomes" id="UP001500432">
    <property type="component" value="Unassembled WGS sequence"/>
</dbReference>